<comment type="caution">
    <text evidence="1">The sequence shown here is derived from an EMBL/GenBank/DDBJ whole genome shotgun (WGS) entry which is preliminary data.</text>
</comment>
<name>A0A318JJ23_9NEIS</name>
<evidence type="ECO:0000313" key="1">
    <source>
        <dbReference type="EMBL" id="PXX51042.1"/>
    </source>
</evidence>
<accession>A0A318JJ23</accession>
<gene>
    <name evidence="1" type="ORF">DFR38_10199</name>
</gene>
<dbReference type="Proteomes" id="UP000248395">
    <property type="component" value="Unassembled WGS sequence"/>
</dbReference>
<dbReference type="AlphaFoldDB" id="A0A318JJ23"/>
<dbReference type="RefSeq" id="WP_059285515.1">
    <property type="nucleotide sequence ID" value="NZ_LNQU01000029.1"/>
</dbReference>
<dbReference type="OrthoDB" id="8595053at2"/>
<sequence length="113" mass="12386">MSKPLNLQDHFMPIHGDPDGAMQLSMPATLLILSDCIGSDDSTLAGQQRAKAALVEFVAMLRQIHYPQAEYLETWLLRGNPDARRLLPALVKAVDAVGKMAVGEMISRQMQGI</sequence>
<keyword evidence="2" id="KW-1185">Reference proteome</keyword>
<evidence type="ECO:0000313" key="2">
    <source>
        <dbReference type="Proteomes" id="UP000248395"/>
    </source>
</evidence>
<proteinExistence type="predicted"/>
<protein>
    <submittedName>
        <fullName evidence="1">Uncharacterized protein</fullName>
    </submittedName>
</protein>
<organism evidence="1 2">
    <name type="scientific">Aquitalea magnusonii</name>
    <dbReference type="NCBI Taxonomy" id="332411"/>
    <lineage>
        <taxon>Bacteria</taxon>
        <taxon>Pseudomonadati</taxon>
        <taxon>Pseudomonadota</taxon>
        <taxon>Betaproteobacteria</taxon>
        <taxon>Neisseriales</taxon>
        <taxon>Chromobacteriaceae</taxon>
        <taxon>Aquitalea</taxon>
    </lineage>
</organism>
<reference evidence="1 2" key="1">
    <citation type="submission" date="2018-05" db="EMBL/GenBank/DDBJ databases">
        <title>Genomic Encyclopedia of Type Strains, Phase IV (KMG-IV): sequencing the most valuable type-strain genomes for metagenomic binning, comparative biology and taxonomic classification.</title>
        <authorList>
            <person name="Goeker M."/>
        </authorList>
    </citation>
    <scope>NUCLEOTIDE SEQUENCE [LARGE SCALE GENOMIC DNA]</scope>
    <source>
        <strain evidence="1 2">DSM 25134</strain>
    </source>
</reference>
<dbReference type="EMBL" id="QJKC01000001">
    <property type="protein sequence ID" value="PXX51042.1"/>
    <property type="molecule type" value="Genomic_DNA"/>
</dbReference>